<dbReference type="PANTHER" id="PTHR43167:SF1">
    <property type="entry name" value="PUTATIVE (AFU_ORTHOLOGUE AFUA_6G01830)-RELATED"/>
    <property type="match status" value="1"/>
</dbReference>
<dbReference type="Pfam" id="PF13578">
    <property type="entry name" value="Methyltransf_24"/>
    <property type="match status" value="1"/>
</dbReference>
<dbReference type="CDD" id="cd02440">
    <property type="entry name" value="AdoMet_MTases"/>
    <property type="match status" value="1"/>
</dbReference>
<dbReference type="AlphaFoldDB" id="A0A385T2X6"/>
<accession>A0A385T2X6</accession>
<dbReference type="Proteomes" id="UP000266183">
    <property type="component" value="Chromosome"/>
</dbReference>
<dbReference type="KEGG" id="chk:D4L85_12580"/>
<keyword evidence="2" id="KW-1185">Reference proteome</keyword>
<dbReference type="SUPFAM" id="SSF53335">
    <property type="entry name" value="S-adenosyl-L-methionine-dependent methyltransferases"/>
    <property type="match status" value="1"/>
</dbReference>
<dbReference type="InterPro" id="IPR029063">
    <property type="entry name" value="SAM-dependent_MTases_sf"/>
</dbReference>
<organism evidence="1 2">
    <name type="scientific">Chryseolinea soli</name>
    <dbReference type="NCBI Taxonomy" id="2321403"/>
    <lineage>
        <taxon>Bacteria</taxon>
        <taxon>Pseudomonadati</taxon>
        <taxon>Bacteroidota</taxon>
        <taxon>Cytophagia</taxon>
        <taxon>Cytophagales</taxon>
        <taxon>Fulvivirgaceae</taxon>
        <taxon>Chryseolinea</taxon>
    </lineage>
</organism>
<dbReference type="OrthoDB" id="484536at2"/>
<sequence length="166" mass="18377">MASDLLTGSLLGTLAASKPGGKFLEMGTGTGLSTSWLLNGMDQHATLISVDYDPKYIAIAEKFLGDDKRLSLVTADGGEWLDANSRLRFDSIFADTWHGKYLMLDETLAMLNKGGFYIIDDMLRQPNWPEGHHEKVTKLIATLEARQDLFLTKQVWSTGIIIAVKK</sequence>
<dbReference type="GO" id="GO:0032259">
    <property type="term" value="P:methylation"/>
    <property type="evidence" value="ECO:0007669"/>
    <property type="project" value="UniProtKB-KW"/>
</dbReference>
<dbReference type="EMBL" id="CP032382">
    <property type="protein sequence ID" value="AYB35518.1"/>
    <property type="molecule type" value="Genomic_DNA"/>
</dbReference>
<protein>
    <submittedName>
        <fullName evidence="1">SAM-dependent methyltransferase</fullName>
    </submittedName>
</protein>
<keyword evidence="1" id="KW-0808">Transferase</keyword>
<reference evidence="2" key="1">
    <citation type="submission" date="2018-09" db="EMBL/GenBank/DDBJ databases">
        <title>Chryseolinea sp. KIS68-18 isolated from soil.</title>
        <authorList>
            <person name="Weon H.-Y."/>
            <person name="Kwon S.-W."/>
            <person name="Lee S.A."/>
        </authorList>
    </citation>
    <scope>NUCLEOTIDE SEQUENCE [LARGE SCALE GENOMIC DNA]</scope>
    <source>
        <strain evidence="2">KIS68-18</strain>
    </source>
</reference>
<evidence type="ECO:0000313" key="1">
    <source>
        <dbReference type="EMBL" id="AYB35518.1"/>
    </source>
</evidence>
<dbReference type="PANTHER" id="PTHR43167">
    <property type="entry name" value="PUTATIVE (AFU_ORTHOLOGUE AFUA_6G01830)-RELATED"/>
    <property type="match status" value="1"/>
</dbReference>
<dbReference type="Gene3D" id="3.40.50.150">
    <property type="entry name" value="Vaccinia Virus protein VP39"/>
    <property type="match status" value="1"/>
</dbReference>
<gene>
    <name evidence="1" type="ORF">D4L85_12580</name>
</gene>
<keyword evidence="1" id="KW-0489">Methyltransferase</keyword>
<dbReference type="GO" id="GO:0008168">
    <property type="term" value="F:methyltransferase activity"/>
    <property type="evidence" value="ECO:0007669"/>
    <property type="project" value="UniProtKB-KW"/>
</dbReference>
<evidence type="ECO:0000313" key="2">
    <source>
        <dbReference type="Proteomes" id="UP000266183"/>
    </source>
</evidence>
<proteinExistence type="predicted"/>
<name>A0A385T2X6_9BACT</name>